<dbReference type="EMBL" id="BQXS01009964">
    <property type="protein sequence ID" value="GKT32280.1"/>
    <property type="molecule type" value="Genomic_DNA"/>
</dbReference>
<gene>
    <name evidence="2" type="ORF">ADUPG1_006467</name>
</gene>
<reference evidence="2" key="1">
    <citation type="submission" date="2022-03" db="EMBL/GenBank/DDBJ databases">
        <title>Draft genome sequence of Aduncisulcus paluster, a free-living microaerophilic Fornicata.</title>
        <authorList>
            <person name="Yuyama I."/>
            <person name="Kume K."/>
            <person name="Tamura T."/>
            <person name="Inagaki Y."/>
            <person name="Hashimoto T."/>
        </authorList>
    </citation>
    <scope>NUCLEOTIDE SEQUENCE</scope>
    <source>
        <strain evidence="2">NY0171</strain>
    </source>
</reference>
<feature type="compositionally biased region" description="Basic and acidic residues" evidence="1">
    <location>
        <begin position="69"/>
        <end position="96"/>
    </location>
</feature>
<feature type="compositionally biased region" description="Basic and acidic residues" evidence="1">
    <location>
        <begin position="14"/>
        <end position="27"/>
    </location>
</feature>
<keyword evidence="3" id="KW-1185">Reference proteome</keyword>
<feature type="region of interest" description="Disordered" evidence="1">
    <location>
        <begin position="1"/>
        <end position="109"/>
    </location>
</feature>
<proteinExistence type="predicted"/>
<accession>A0ABQ5KID6</accession>
<feature type="compositionally biased region" description="Polar residues" evidence="1">
    <location>
        <begin position="28"/>
        <end position="40"/>
    </location>
</feature>
<evidence type="ECO:0000256" key="1">
    <source>
        <dbReference type="SAM" id="MobiDB-lite"/>
    </source>
</evidence>
<protein>
    <submittedName>
        <fullName evidence="2">Uncharacterized protein</fullName>
    </submittedName>
</protein>
<comment type="caution">
    <text evidence="2">The sequence shown here is derived from an EMBL/GenBank/DDBJ whole genome shotgun (WGS) entry which is preliminary data.</text>
</comment>
<feature type="compositionally biased region" description="Polar residues" evidence="1">
    <location>
        <begin position="97"/>
        <end position="109"/>
    </location>
</feature>
<evidence type="ECO:0000313" key="2">
    <source>
        <dbReference type="EMBL" id="GKT32280.1"/>
    </source>
</evidence>
<dbReference type="Proteomes" id="UP001057375">
    <property type="component" value="Unassembled WGS sequence"/>
</dbReference>
<name>A0ABQ5KID6_9EUKA</name>
<evidence type="ECO:0000313" key="3">
    <source>
        <dbReference type="Proteomes" id="UP001057375"/>
    </source>
</evidence>
<feature type="compositionally biased region" description="Basic and acidic residues" evidence="1">
    <location>
        <begin position="41"/>
        <end position="59"/>
    </location>
</feature>
<sequence>MCAKTTKSAKTAKRSKEGKSVLKKQDSVEPTDTGNKITATKTEKAEIVDDSKITERDVPDSAPKAKKSTSKENPRTTVEDEGAEKVSHDAERKTSDIDSSQLNPVTSPTLQSLAPIVPTEDPYVKLGRLESVERQTVLNYIAKFEELSERQSLPWSSSINYF</sequence>
<organism evidence="2 3">
    <name type="scientific">Aduncisulcus paluster</name>
    <dbReference type="NCBI Taxonomy" id="2918883"/>
    <lineage>
        <taxon>Eukaryota</taxon>
        <taxon>Metamonada</taxon>
        <taxon>Carpediemonas-like organisms</taxon>
        <taxon>Aduncisulcus</taxon>
    </lineage>
</organism>